<feature type="domain" description="AMP-dependent synthetase/ligase" evidence="5">
    <location>
        <begin position="168"/>
        <end position="299"/>
    </location>
</feature>
<feature type="region of interest" description="Disordered" evidence="4">
    <location>
        <begin position="270"/>
        <end position="354"/>
    </location>
</feature>
<dbReference type="PROSITE" id="PS00455">
    <property type="entry name" value="AMP_BINDING"/>
    <property type="match status" value="1"/>
</dbReference>
<dbReference type="AlphaFoldDB" id="A0A2C6KH23"/>
<evidence type="ECO:0000256" key="3">
    <source>
        <dbReference type="ARBA" id="ARBA00023098"/>
    </source>
</evidence>
<keyword evidence="3" id="KW-0443">Lipid metabolism</keyword>
<dbReference type="SUPFAM" id="SSF56801">
    <property type="entry name" value="Acetyl-CoA synthetase-like"/>
    <property type="match status" value="1"/>
</dbReference>
<keyword evidence="1" id="KW-0436">Ligase</keyword>
<dbReference type="Gene3D" id="3.40.50.12780">
    <property type="entry name" value="N-terminal domain of ligase-like"/>
    <property type="match status" value="2"/>
</dbReference>
<reference evidence="6 7" key="1">
    <citation type="journal article" date="2017" name="Int. J. Parasitol.">
        <title>The genome of the protozoan parasite Cystoisospora suis and a reverse vaccinology approach to identify vaccine candidates.</title>
        <authorList>
            <person name="Palmieri N."/>
            <person name="Shrestha A."/>
            <person name="Ruttkowski B."/>
            <person name="Beck T."/>
            <person name="Vogl C."/>
            <person name="Tomley F."/>
            <person name="Blake D.P."/>
            <person name="Joachim A."/>
        </authorList>
    </citation>
    <scope>NUCLEOTIDE SEQUENCE [LARGE SCALE GENOMIC DNA]</scope>
    <source>
        <strain evidence="6 7">Wien I</strain>
    </source>
</reference>
<dbReference type="PANTHER" id="PTHR43272">
    <property type="entry name" value="LONG-CHAIN-FATTY-ACID--COA LIGASE"/>
    <property type="match status" value="1"/>
</dbReference>
<name>A0A2C6KH23_9APIC</name>
<dbReference type="GO" id="GO:0005783">
    <property type="term" value="C:endoplasmic reticulum"/>
    <property type="evidence" value="ECO:0007669"/>
    <property type="project" value="TreeGrafter"/>
</dbReference>
<dbReference type="RefSeq" id="XP_067917368.1">
    <property type="nucleotide sequence ID" value="XM_068070654.1"/>
</dbReference>
<evidence type="ECO:0000313" key="7">
    <source>
        <dbReference type="Proteomes" id="UP000221165"/>
    </source>
</evidence>
<dbReference type="InterPro" id="IPR020845">
    <property type="entry name" value="AMP-binding_CS"/>
</dbReference>
<sequence>MAILFDPTDMPPTGRLLHTGSEGLESCRGVSTLLSLDTAHHHNRLIQPHKPGHGLYWTTDVTCELPVRVAESGPGSLPPITVVDFFADTVRRYPERPALAFQPHFVPKVTAGRSSSSSSAKDEEEKRREQEEGKEEKDDGGTILTSLPARPNLDTAPPPSYVCGPIPGWCMYTWQGYWNDVCMFAKGLLYLGCERRSRIAIMGCNSPAWAIAYFGSIFIDGVAVGVYTTNSVDATRHVVRHARCRVAVVDSLVNLEKMLQVKKLQQKQREERALRKLHGPYSNSTKKSDIDKNEAGQAQQDDDPSRKRKRDTPSSSSSSLRQMNQGGGAGLGRRENQGGIASKEEKEEEEEAELGACDELQMIVVYRDRVPPGYENDGVISFEDFLQLGLSVNDAILTARMESLKPGQCCSLVYTSGTTGYPKGVMLSHDNFTWTAACSSQMMKLDSSHHLVSFLPLSHVAAQLVDLYMPVTMGCCAYFARPDSLQGTLIETVKAVRPTWFLAVPRVWEKIELKLKEIAAQRGSTGLKKRIADWAKDVGYRGTDALLTGKDGAVPTTFPIVMKLILNQVRKALGMDRCLGLGSCAAPLDPVTQRYFMSLGMPINSIYGLSESTGPQTFILPAPGW</sequence>
<evidence type="ECO:0000256" key="1">
    <source>
        <dbReference type="ARBA" id="ARBA00022598"/>
    </source>
</evidence>
<dbReference type="GO" id="GO:0016020">
    <property type="term" value="C:membrane"/>
    <property type="evidence" value="ECO:0007669"/>
    <property type="project" value="TreeGrafter"/>
</dbReference>
<evidence type="ECO:0000313" key="6">
    <source>
        <dbReference type="EMBL" id="PHJ15636.1"/>
    </source>
</evidence>
<organism evidence="6 7">
    <name type="scientific">Cystoisospora suis</name>
    <dbReference type="NCBI Taxonomy" id="483139"/>
    <lineage>
        <taxon>Eukaryota</taxon>
        <taxon>Sar</taxon>
        <taxon>Alveolata</taxon>
        <taxon>Apicomplexa</taxon>
        <taxon>Conoidasida</taxon>
        <taxon>Coccidia</taxon>
        <taxon>Eucoccidiorida</taxon>
        <taxon>Eimeriorina</taxon>
        <taxon>Sarcocystidae</taxon>
        <taxon>Cystoisospora</taxon>
    </lineage>
</organism>
<dbReference type="GeneID" id="94433865"/>
<dbReference type="Proteomes" id="UP000221165">
    <property type="component" value="Unassembled WGS sequence"/>
</dbReference>
<comment type="caution">
    <text evidence="6">The sequence shown here is derived from an EMBL/GenBank/DDBJ whole genome shotgun (WGS) entry which is preliminary data.</text>
</comment>
<dbReference type="OrthoDB" id="3633556at2759"/>
<evidence type="ECO:0000256" key="4">
    <source>
        <dbReference type="SAM" id="MobiDB-lite"/>
    </source>
</evidence>
<gene>
    <name evidence="6" type="ORF">CSUI_010551</name>
</gene>
<evidence type="ECO:0000259" key="5">
    <source>
        <dbReference type="Pfam" id="PF00501"/>
    </source>
</evidence>
<protein>
    <submittedName>
        <fullName evidence="6">Very long-chain acyl</fullName>
    </submittedName>
</protein>
<feature type="compositionally biased region" description="Basic and acidic residues" evidence="4">
    <location>
        <begin position="120"/>
        <end position="140"/>
    </location>
</feature>
<accession>A0A2C6KH23</accession>
<dbReference type="InterPro" id="IPR042099">
    <property type="entry name" value="ANL_N_sf"/>
</dbReference>
<dbReference type="PANTHER" id="PTHR43272:SF32">
    <property type="entry name" value="AMP-DEPENDENT SYNTHETASE_LIGASE DOMAIN-CONTAINING PROTEIN"/>
    <property type="match status" value="1"/>
</dbReference>
<dbReference type="InterPro" id="IPR000873">
    <property type="entry name" value="AMP-dep_synth/lig_dom"/>
</dbReference>
<keyword evidence="2" id="KW-0276">Fatty acid metabolism</keyword>
<dbReference type="GO" id="GO:0004467">
    <property type="term" value="F:long-chain fatty acid-CoA ligase activity"/>
    <property type="evidence" value="ECO:0007669"/>
    <property type="project" value="TreeGrafter"/>
</dbReference>
<dbReference type="Pfam" id="PF00501">
    <property type="entry name" value="AMP-binding"/>
    <property type="match status" value="2"/>
</dbReference>
<keyword evidence="7" id="KW-1185">Reference proteome</keyword>
<dbReference type="VEuPathDB" id="ToxoDB:CSUI_010551"/>
<evidence type="ECO:0000256" key="2">
    <source>
        <dbReference type="ARBA" id="ARBA00022832"/>
    </source>
</evidence>
<feature type="domain" description="AMP-dependent synthetase/ligase" evidence="5">
    <location>
        <begin position="351"/>
        <end position="617"/>
    </location>
</feature>
<feature type="region of interest" description="Disordered" evidence="4">
    <location>
        <begin position="109"/>
        <end position="152"/>
    </location>
</feature>
<dbReference type="EMBL" id="MIGC01007737">
    <property type="protein sequence ID" value="PHJ15636.1"/>
    <property type="molecule type" value="Genomic_DNA"/>
</dbReference>
<proteinExistence type="predicted"/>